<gene>
    <name evidence="3" type="primary">KCNH7_6</name>
    <name evidence="3" type="ORF">Ciccas_008004</name>
</gene>
<dbReference type="Gene3D" id="3.30.450.20">
    <property type="entry name" value="PAS domain"/>
    <property type="match status" value="1"/>
</dbReference>
<evidence type="ECO:0000259" key="2">
    <source>
        <dbReference type="Pfam" id="PF13426"/>
    </source>
</evidence>
<dbReference type="SUPFAM" id="SSF55785">
    <property type="entry name" value="PYP-like sensor domain (PAS domain)"/>
    <property type="match status" value="1"/>
</dbReference>
<proteinExistence type="predicted"/>
<dbReference type="CDD" id="cd00130">
    <property type="entry name" value="PAS"/>
    <property type="match status" value="1"/>
</dbReference>
<evidence type="ECO:0000313" key="4">
    <source>
        <dbReference type="Proteomes" id="UP001626550"/>
    </source>
</evidence>
<keyword evidence="4" id="KW-1185">Reference proteome</keyword>
<dbReference type="PANTHER" id="PTHR10217">
    <property type="entry name" value="VOLTAGE AND LIGAND GATED POTASSIUM CHANNEL"/>
    <property type="match status" value="1"/>
</dbReference>
<dbReference type="Proteomes" id="UP001626550">
    <property type="component" value="Unassembled WGS sequence"/>
</dbReference>
<dbReference type="PANTHER" id="PTHR10217:SF435">
    <property type="entry name" value="POTASSIUM VOLTAGE-GATED CHANNEL PROTEIN EAG"/>
    <property type="match status" value="1"/>
</dbReference>
<feature type="domain" description="PAS" evidence="2">
    <location>
        <begin position="37"/>
        <end position="131"/>
    </location>
</feature>
<feature type="region of interest" description="Disordered" evidence="1">
    <location>
        <begin position="169"/>
        <end position="191"/>
    </location>
</feature>
<protein>
    <submittedName>
        <fullName evidence="3">Potassium voltage-gated channel subfamily H member 7</fullName>
    </submittedName>
</protein>
<dbReference type="InterPro" id="IPR000014">
    <property type="entry name" value="PAS"/>
</dbReference>
<organism evidence="3 4">
    <name type="scientific">Cichlidogyrus casuarinus</name>
    <dbReference type="NCBI Taxonomy" id="1844966"/>
    <lineage>
        <taxon>Eukaryota</taxon>
        <taxon>Metazoa</taxon>
        <taxon>Spiralia</taxon>
        <taxon>Lophotrochozoa</taxon>
        <taxon>Platyhelminthes</taxon>
        <taxon>Monogenea</taxon>
        <taxon>Monopisthocotylea</taxon>
        <taxon>Dactylogyridea</taxon>
        <taxon>Ancyrocephalidae</taxon>
        <taxon>Cichlidogyrus</taxon>
    </lineage>
</organism>
<accession>A0ABD2Q180</accession>
<dbReference type="InterPro" id="IPR050818">
    <property type="entry name" value="KCNH_animal-type"/>
</dbReference>
<dbReference type="InterPro" id="IPR035965">
    <property type="entry name" value="PAS-like_dom_sf"/>
</dbReference>
<sequence length="218" mass="24788">MPIRRGHIAPQNTYIDTLIKKFDSQSAKFVIANAAIPNKPIIYCSDGFCSLFNFTKGQLLLKSASLQIFQGKETCELAAKRLSEALHSDTEAEISLVLYKKSRASVLIHIVIAPVRDETGNIPLYILFFREEGEHYVEEIPEKEVLEAANSSFFRRALTRLCFGQKTRAEHTHQPTDSFRPSVKRSAASTSRHYIRDTDLDMYSPNKYRTNCQPSLRS</sequence>
<evidence type="ECO:0000313" key="3">
    <source>
        <dbReference type="EMBL" id="KAL3313395.1"/>
    </source>
</evidence>
<evidence type="ECO:0000256" key="1">
    <source>
        <dbReference type="SAM" id="MobiDB-lite"/>
    </source>
</evidence>
<dbReference type="Pfam" id="PF13426">
    <property type="entry name" value="PAS_9"/>
    <property type="match status" value="1"/>
</dbReference>
<comment type="caution">
    <text evidence="3">The sequence shown here is derived from an EMBL/GenBank/DDBJ whole genome shotgun (WGS) entry which is preliminary data.</text>
</comment>
<dbReference type="AlphaFoldDB" id="A0ABD2Q180"/>
<dbReference type="EMBL" id="JBJKFK010001319">
    <property type="protein sequence ID" value="KAL3313395.1"/>
    <property type="molecule type" value="Genomic_DNA"/>
</dbReference>
<name>A0ABD2Q180_9PLAT</name>
<reference evidence="3 4" key="1">
    <citation type="submission" date="2024-11" db="EMBL/GenBank/DDBJ databases">
        <title>Adaptive evolution of stress response genes in parasites aligns with host niche diversity.</title>
        <authorList>
            <person name="Hahn C."/>
            <person name="Resl P."/>
        </authorList>
    </citation>
    <scope>NUCLEOTIDE SEQUENCE [LARGE SCALE GENOMIC DNA]</scope>
    <source>
        <strain evidence="3">EGGRZ-B1_66</strain>
        <tissue evidence="3">Body</tissue>
    </source>
</reference>